<comment type="similarity">
    <text evidence="2">Belongs to the WD repeat MET30/SCONB/SCON-2 family.</text>
</comment>
<dbReference type="Gene3D" id="1.20.1280.50">
    <property type="match status" value="1"/>
</dbReference>
<dbReference type="InterPro" id="IPR036322">
    <property type="entry name" value="WD40_repeat_dom_sf"/>
</dbReference>
<feature type="compositionally biased region" description="Polar residues" evidence="10">
    <location>
        <begin position="15"/>
        <end position="24"/>
    </location>
</feature>
<feature type="compositionally biased region" description="Low complexity" evidence="10">
    <location>
        <begin position="697"/>
        <end position="715"/>
    </location>
</feature>
<dbReference type="PANTHER" id="PTHR14604">
    <property type="entry name" value="WD40 REPEAT PF20"/>
    <property type="match status" value="1"/>
</dbReference>
<feature type="region of interest" description="Disordered" evidence="10">
    <location>
        <begin position="196"/>
        <end position="276"/>
    </location>
</feature>
<dbReference type="InterPro" id="IPR015943">
    <property type="entry name" value="WD40/YVTN_repeat-like_dom_sf"/>
</dbReference>
<dbReference type="SUPFAM" id="SSF81383">
    <property type="entry name" value="F-box domain"/>
    <property type="match status" value="1"/>
</dbReference>
<feature type="compositionally biased region" description="Basic and acidic residues" evidence="10">
    <location>
        <begin position="630"/>
        <end position="639"/>
    </location>
</feature>
<evidence type="ECO:0000256" key="4">
    <source>
        <dbReference type="ARBA" id="ARBA00015819"/>
    </source>
</evidence>
<evidence type="ECO:0000313" key="13">
    <source>
        <dbReference type="Proteomes" id="UP000054342"/>
    </source>
</evidence>
<dbReference type="PANTHER" id="PTHR14604:SF4">
    <property type="entry name" value="F-BOX DOMAIN-CONTAINING PROTEIN"/>
    <property type="match status" value="1"/>
</dbReference>
<dbReference type="InterPro" id="IPR001810">
    <property type="entry name" value="F-box_dom"/>
</dbReference>
<comment type="function">
    <text evidence="1">Component of the SCF(sconB) E3 ubiquitin ligase complex involved in the regulation of sulfur metabolite repression, probably by mediating the inactivation or degradation of the metR transcription factor.</text>
</comment>
<evidence type="ECO:0000259" key="11">
    <source>
        <dbReference type="PROSITE" id="PS50181"/>
    </source>
</evidence>
<dbReference type="InterPro" id="IPR020472">
    <property type="entry name" value="WD40_PAC1"/>
</dbReference>
<feature type="compositionally biased region" description="Low complexity" evidence="10">
    <location>
        <begin position="891"/>
        <end position="920"/>
    </location>
</feature>
<feature type="compositionally biased region" description="Pro residues" evidence="10">
    <location>
        <begin position="716"/>
        <end position="726"/>
    </location>
</feature>
<feature type="region of interest" description="Disordered" evidence="10">
    <location>
        <begin position="836"/>
        <end position="922"/>
    </location>
</feature>
<keyword evidence="6" id="KW-0677">Repeat</keyword>
<dbReference type="OrthoDB" id="19711at2759"/>
<protein>
    <recommendedName>
        <fullName evidence="4">Probable E3 ubiquitin ligase complex SCF subunit sconB</fullName>
    </recommendedName>
    <alternativeName>
        <fullName evidence="8">Sulfur controller B</fullName>
    </alternativeName>
    <alternativeName>
        <fullName evidence="7">Sulfur metabolite repression control protein B</fullName>
    </alternativeName>
</protein>
<reference evidence="12 13" key="1">
    <citation type="submission" date="2015-01" db="EMBL/GenBank/DDBJ databases">
        <title>The Genome Sequence of Exophiala xenobiotica CBS118157.</title>
        <authorList>
            <consortium name="The Broad Institute Genomics Platform"/>
            <person name="Cuomo C."/>
            <person name="de Hoog S."/>
            <person name="Gorbushina A."/>
            <person name="Stielow B."/>
            <person name="Teixiera M."/>
            <person name="Abouelleil A."/>
            <person name="Chapman S.B."/>
            <person name="Priest M."/>
            <person name="Young S.K."/>
            <person name="Wortman J."/>
            <person name="Nusbaum C."/>
            <person name="Birren B."/>
        </authorList>
    </citation>
    <scope>NUCLEOTIDE SEQUENCE [LARGE SCALE GENOMIC DNA]</scope>
    <source>
        <strain evidence="12 13">CBS 118157</strain>
    </source>
</reference>
<sequence>MDPYNNPDLDPLRSSYASSSTNTPFRLDEGFSEDASSQDENGRHMFAAMAARFQEWVMAQNEDARAEIAYEVLRTLRTSNIAAVVDRLTPLLHIDPVEKLPAEITGLIFSYLDANTLLTASLASRTWRARIMDPMLWLELYKNQGWRYDHKEVRAFENAHNSLVRQELKKARGRLHGQPSLKKRATSDWLESRPRKVSADVSSWREQHGVVEADTDFRSESEDQEMQDAPNSIQNSPQRPNKRSSQESDDEMDYNPSNMDVKNEDSNAVDAPEPPIKSSLIVTDSSGGEKLNWLHLYMQRQKLESNWSKGLYATFELPHPDHPNEAHTECVYTIQFFGRWLVSGSRDKTLRIWDLETRRLRGKPLVGHSQSVLCLQFDPTESEDVVISGSSDASVLIWRFSTGQKIHEIPSAHEESVLNLRFDKRYLVTCSKDRRIKIWNRRHLTATDEDYPKIDRASSARVPSYIVNTVDMEPSLLETRLANGTIRALKPYMLLLTLEGHNAAVNAIQINGDLIVSASGDRLIKVWSAKSGKLLRTLQGHQKGIACVQFDSKRIVSGSSDNTVRIYDPYTGAEVAELKGHRNLVRTIQAGFGDLPGSEEDDNLLAREAERKYLDNLANGRVVEDRQYSREIRNGEHGSSRLALGAKLPPGGGGSKWGRIVSGSYDQTIIIWRKNTEGHWVIGKQLFQHPFAHGPGSARPRAQPQSQPQPVNANNPPAPPVQPPNAPAQASTPQVRSAPANLGPGGSAHPAAMSASQIVQQAVGTSFASLGAGLSNVIGVGRLLNPPISGPRTGTNHSSSFTANASINGTPQAIATAAGTHTQAIVSQAVQQALNQAVQNRSSSHGQTGSQSQASRPSDHVTNASTPTLNGVNNHNQQQPTAPANLPHPIQQAAMTLQQHQQGPPAPAPATGQGQQADQQHSSVSRVFKLQFDARRIVCCSQDSRIVGWDFANGDRDVMEASKFFIGP</sequence>
<evidence type="ECO:0000256" key="2">
    <source>
        <dbReference type="ARBA" id="ARBA00007968"/>
    </source>
</evidence>
<organism evidence="12 13">
    <name type="scientific">Exophiala xenobiotica</name>
    <dbReference type="NCBI Taxonomy" id="348802"/>
    <lineage>
        <taxon>Eukaryota</taxon>
        <taxon>Fungi</taxon>
        <taxon>Dikarya</taxon>
        <taxon>Ascomycota</taxon>
        <taxon>Pezizomycotina</taxon>
        <taxon>Eurotiomycetes</taxon>
        <taxon>Chaetothyriomycetidae</taxon>
        <taxon>Chaetothyriales</taxon>
        <taxon>Herpotrichiellaceae</taxon>
        <taxon>Exophiala</taxon>
    </lineage>
</organism>
<dbReference type="Proteomes" id="UP000054342">
    <property type="component" value="Unassembled WGS sequence"/>
</dbReference>
<feature type="region of interest" description="Disordered" evidence="10">
    <location>
        <begin position="1"/>
        <end position="38"/>
    </location>
</feature>
<feature type="repeat" description="WD" evidence="9">
    <location>
        <begin position="365"/>
        <end position="408"/>
    </location>
</feature>
<dbReference type="SMART" id="SM00256">
    <property type="entry name" value="FBOX"/>
    <property type="match status" value="1"/>
</dbReference>
<dbReference type="SMART" id="SM00320">
    <property type="entry name" value="WD40"/>
    <property type="match status" value="7"/>
</dbReference>
<dbReference type="PROSITE" id="PS50181">
    <property type="entry name" value="FBOX"/>
    <property type="match status" value="1"/>
</dbReference>
<evidence type="ECO:0000256" key="8">
    <source>
        <dbReference type="ARBA" id="ARBA00032113"/>
    </source>
</evidence>
<evidence type="ECO:0000256" key="1">
    <source>
        <dbReference type="ARBA" id="ARBA00002730"/>
    </source>
</evidence>
<feature type="compositionally biased region" description="Polar residues" evidence="10">
    <location>
        <begin position="229"/>
        <end position="239"/>
    </location>
</feature>
<evidence type="ECO:0000256" key="5">
    <source>
        <dbReference type="ARBA" id="ARBA00022574"/>
    </source>
</evidence>
<comment type="subunit">
    <text evidence="3">Component of the SCF(sconB) E3 ubiquitin ligase complex.</text>
</comment>
<evidence type="ECO:0000256" key="10">
    <source>
        <dbReference type="SAM" id="MobiDB-lite"/>
    </source>
</evidence>
<feature type="repeat" description="WD" evidence="9">
    <location>
        <begin position="498"/>
        <end position="537"/>
    </location>
</feature>
<gene>
    <name evidence="12" type="ORF">PV05_03550</name>
</gene>
<keyword evidence="13" id="KW-1185">Reference proteome</keyword>
<evidence type="ECO:0000313" key="12">
    <source>
        <dbReference type="EMBL" id="KIW59072.1"/>
    </source>
</evidence>
<evidence type="ECO:0000256" key="7">
    <source>
        <dbReference type="ARBA" id="ARBA00030034"/>
    </source>
</evidence>
<dbReference type="PROSITE" id="PS50082">
    <property type="entry name" value="WD_REPEATS_2"/>
    <property type="match status" value="5"/>
</dbReference>
<dbReference type="Gene3D" id="2.130.10.10">
    <property type="entry name" value="YVTN repeat-like/Quinoprotein amine dehydrogenase"/>
    <property type="match status" value="2"/>
</dbReference>
<evidence type="ECO:0000256" key="3">
    <source>
        <dbReference type="ARBA" id="ARBA00011725"/>
    </source>
</evidence>
<dbReference type="InterPro" id="IPR019775">
    <property type="entry name" value="WD40_repeat_CS"/>
</dbReference>
<dbReference type="EMBL" id="KN847318">
    <property type="protein sequence ID" value="KIW59072.1"/>
    <property type="molecule type" value="Genomic_DNA"/>
</dbReference>
<evidence type="ECO:0000256" key="9">
    <source>
        <dbReference type="PROSITE-ProRule" id="PRU00221"/>
    </source>
</evidence>
<feature type="compositionally biased region" description="Polar residues" evidence="10">
    <location>
        <begin position="860"/>
        <end position="882"/>
    </location>
</feature>
<dbReference type="InterPro" id="IPR036047">
    <property type="entry name" value="F-box-like_dom_sf"/>
</dbReference>
<feature type="repeat" description="WD" evidence="9">
    <location>
        <begin position="410"/>
        <end position="440"/>
    </location>
</feature>
<feature type="domain" description="F-box" evidence="11">
    <location>
        <begin position="94"/>
        <end position="140"/>
    </location>
</feature>
<dbReference type="HOGENOM" id="CLU_000288_103_0_1"/>
<dbReference type="AlphaFoldDB" id="A0A0D2D9X6"/>
<feature type="compositionally biased region" description="Low complexity" evidence="10">
    <location>
        <begin position="836"/>
        <end position="855"/>
    </location>
</feature>
<feature type="repeat" description="WD" evidence="9">
    <location>
        <begin position="538"/>
        <end position="577"/>
    </location>
</feature>
<dbReference type="PRINTS" id="PR00320">
    <property type="entry name" value="GPROTEINBRPT"/>
</dbReference>
<dbReference type="GeneID" id="25325458"/>
<accession>A0A0D2D9X6</accession>
<feature type="region of interest" description="Disordered" evidence="10">
    <location>
        <begin position="170"/>
        <end position="189"/>
    </location>
</feature>
<dbReference type="PROSITE" id="PS00678">
    <property type="entry name" value="WD_REPEATS_1"/>
    <property type="match status" value="1"/>
</dbReference>
<proteinExistence type="inferred from homology"/>
<feature type="region of interest" description="Disordered" evidence="10">
    <location>
        <begin position="630"/>
        <end position="655"/>
    </location>
</feature>
<feature type="region of interest" description="Disordered" evidence="10">
    <location>
        <begin position="691"/>
        <end position="753"/>
    </location>
</feature>
<dbReference type="PROSITE" id="PS50294">
    <property type="entry name" value="WD_REPEATS_REGION"/>
    <property type="match status" value="5"/>
</dbReference>
<dbReference type="CDD" id="cd00200">
    <property type="entry name" value="WD40"/>
    <property type="match status" value="1"/>
</dbReference>
<dbReference type="STRING" id="348802.A0A0D2D9X6"/>
<dbReference type="SUPFAM" id="SSF50978">
    <property type="entry name" value="WD40 repeat-like"/>
    <property type="match status" value="1"/>
</dbReference>
<feature type="repeat" description="WD" evidence="9">
    <location>
        <begin position="324"/>
        <end position="363"/>
    </location>
</feature>
<dbReference type="Pfam" id="PF00400">
    <property type="entry name" value="WD40"/>
    <property type="match status" value="5"/>
</dbReference>
<dbReference type="InterPro" id="IPR001680">
    <property type="entry name" value="WD40_rpt"/>
</dbReference>
<evidence type="ECO:0000256" key="6">
    <source>
        <dbReference type="ARBA" id="ARBA00022737"/>
    </source>
</evidence>
<name>A0A0D2D9X6_9EURO</name>
<keyword evidence="5 9" id="KW-0853">WD repeat</keyword>
<dbReference type="InterPro" id="IPR050995">
    <property type="entry name" value="WD-F-box_domain-protein"/>
</dbReference>
<dbReference type="RefSeq" id="XP_013319656.1">
    <property type="nucleotide sequence ID" value="XM_013464202.1"/>
</dbReference>
<dbReference type="Pfam" id="PF12937">
    <property type="entry name" value="F-box-like"/>
    <property type="match status" value="1"/>
</dbReference>
<feature type="compositionally biased region" description="Basic and acidic residues" evidence="10">
    <location>
        <begin position="196"/>
        <end position="221"/>
    </location>
</feature>